<dbReference type="Gene3D" id="2.70.70.10">
    <property type="entry name" value="Glucose Permease (Domain IIA)"/>
    <property type="match status" value="1"/>
</dbReference>
<organism evidence="1">
    <name type="scientific">marine sediment metagenome</name>
    <dbReference type="NCBI Taxonomy" id="412755"/>
    <lineage>
        <taxon>unclassified sequences</taxon>
        <taxon>metagenomes</taxon>
        <taxon>ecological metagenomes</taxon>
    </lineage>
</organism>
<name>X0VKD5_9ZZZZ</name>
<comment type="caution">
    <text evidence="1">The sequence shown here is derived from an EMBL/GenBank/DDBJ whole genome shotgun (WGS) entry which is preliminary data.</text>
</comment>
<accession>X0VKD5</accession>
<protein>
    <submittedName>
        <fullName evidence="1">Uncharacterized protein</fullName>
    </submittedName>
</protein>
<evidence type="ECO:0000313" key="1">
    <source>
        <dbReference type="EMBL" id="GAG11672.1"/>
    </source>
</evidence>
<dbReference type="EMBL" id="BARS01027416">
    <property type="protein sequence ID" value="GAG11672.1"/>
    <property type="molecule type" value="Genomic_DNA"/>
</dbReference>
<sequence length="178" mass="20546">VNDVIMAPFDFESSRFENYNGVSYGTLVVLVSEKYGFELRIAHMNPDDILILDDLKNNRPISRDTVIGPTGNNGLGSGAHTHTEIKSLGDKSDVLEQILTKKFGSEKIFQSYSELDIMTYYKASRRFATATNDEIMKDWEEIKKHRKCHFINSYLYRYKDFDGKFKTRYSSQLLFNGL</sequence>
<feature type="non-terminal residue" evidence="1">
    <location>
        <position position="1"/>
    </location>
</feature>
<gene>
    <name evidence="1" type="ORF">S01H1_43073</name>
</gene>
<reference evidence="1" key="1">
    <citation type="journal article" date="2014" name="Front. Microbiol.">
        <title>High frequency of phylogenetically diverse reductive dehalogenase-homologous genes in deep subseafloor sedimentary metagenomes.</title>
        <authorList>
            <person name="Kawai M."/>
            <person name="Futagami T."/>
            <person name="Toyoda A."/>
            <person name="Takaki Y."/>
            <person name="Nishi S."/>
            <person name="Hori S."/>
            <person name="Arai W."/>
            <person name="Tsubouchi T."/>
            <person name="Morono Y."/>
            <person name="Uchiyama I."/>
            <person name="Ito T."/>
            <person name="Fujiyama A."/>
            <person name="Inagaki F."/>
            <person name="Takami H."/>
        </authorList>
    </citation>
    <scope>NUCLEOTIDE SEQUENCE</scope>
    <source>
        <strain evidence="1">Expedition CK06-06</strain>
    </source>
</reference>
<dbReference type="InterPro" id="IPR011055">
    <property type="entry name" value="Dup_hybrid_motif"/>
</dbReference>
<proteinExistence type="predicted"/>
<dbReference type="AlphaFoldDB" id="X0VKD5"/>